<evidence type="ECO:0008006" key="4">
    <source>
        <dbReference type="Google" id="ProtNLM"/>
    </source>
</evidence>
<accession>A0AAV8PL34</accession>
<evidence type="ECO:0000313" key="2">
    <source>
        <dbReference type="EMBL" id="KAJ8493178.1"/>
    </source>
</evidence>
<comment type="caution">
    <text evidence="2">The sequence shown here is derived from an EMBL/GenBank/DDBJ whole genome shotgun (WGS) entry which is preliminary data.</text>
</comment>
<name>A0AAV8PL34_ENSVE</name>
<feature type="region of interest" description="Disordered" evidence="1">
    <location>
        <begin position="40"/>
        <end position="95"/>
    </location>
</feature>
<evidence type="ECO:0000256" key="1">
    <source>
        <dbReference type="SAM" id="MobiDB-lite"/>
    </source>
</evidence>
<feature type="compositionally biased region" description="Pro residues" evidence="1">
    <location>
        <begin position="65"/>
        <end position="77"/>
    </location>
</feature>
<gene>
    <name evidence="2" type="ORF">OPV22_014899</name>
</gene>
<dbReference type="AlphaFoldDB" id="A0AAV8PL34"/>
<protein>
    <recommendedName>
        <fullName evidence="4">DUF630 domain-containing protein</fullName>
    </recommendedName>
</protein>
<reference evidence="2 3" key="1">
    <citation type="submission" date="2022-12" db="EMBL/GenBank/DDBJ databases">
        <title>Chromosome-scale assembly of the Ensete ventricosum genome.</title>
        <authorList>
            <person name="Dussert Y."/>
            <person name="Stocks J."/>
            <person name="Wendawek A."/>
            <person name="Woldeyes F."/>
            <person name="Nichols R.A."/>
            <person name="Borrell J.S."/>
        </authorList>
    </citation>
    <scope>NUCLEOTIDE SEQUENCE [LARGE SCALE GENOMIC DNA]</scope>
    <source>
        <strain evidence="3">cv. Maze</strain>
        <tissue evidence="2">Seeds</tissue>
    </source>
</reference>
<dbReference type="Proteomes" id="UP001222027">
    <property type="component" value="Unassembled WGS sequence"/>
</dbReference>
<sequence>MGCAQSRVNDNEAVTSSAHSAYAASLKDTGAALSEFGQVAAHDSVHSSSSSSSSGGGTSVTGAPSSPPLSSRPPRPSYLPRRRSRSSPPPLSIDP</sequence>
<organism evidence="2 3">
    <name type="scientific">Ensete ventricosum</name>
    <name type="common">Abyssinian banana</name>
    <name type="synonym">Musa ensete</name>
    <dbReference type="NCBI Taxonomy" id="4639"/>
    <lineage>
        <taxon>Eukaryota</taxon>
        <taxon>Viridiplantae</taxon>
        <taxon>Streptophyta</taxon>
        <taxon>Embryophyta</taxon>
        <taxon>Tracheophyta</taxon>
        <taxon>Spermatophyta</taxon>
        <taxon>Magnoliopsida</taxon>
        <taxon>Liliopsida</taxon>
        <taxon>Zingiberales</taxon>
        <taxon>Musaceae</taxon>
        <taxon>Ensete</taxon>
    </lineage>
</organism>
<keyword evidence="3" id="KW-1185">Reference proteome</keyword>
<dbReference type="EMBL" id="JAQQAF010000004">
    <property type="protein sequence ID" value="KAJ8493178.1"/>
    <property type="molecule type" value="Genomic_DNA"/>
</dbReference>
<evidence type="ECO:0000313" key="3">
    <source>
        <dbReference type="Proteomes" id="UP001222027"/>
    </source>
</evidence>
<proteinExistence type="predicted"/>